<dbReference type="GO" id="GO:0015173">
    <property type="term" value="F:aromatic amino acid transmembrane transporter activity"/>
    <property type="evidence" value="ECO:0007669"/>
    <property type="project" value="InterPro"/>
</dbReference>
<feature type="transmembrane region" description="Helical" evidence="9">
    <location>
        <begin position="149"/>
        <end position="168"/>
    </location>
</feature>
<sequence length="397" mass="43637">MRTSRFIGGILLIVGTSIGGGMLALPVANAATGFWQSSIFLFLCWVFMTLGAFFILEANLYLPRGKHMVSMAQATLGKYGLLIAWVSYLFLLYTLLSAYISGGADVLNSLLFKVGLHLKDWQASSLFTLIFGLVVYGGIYYVDYVNRGLMFGKLAVYFLLIVLIAPHIEIEHLHHGDMGYIGGSIMILITSFGFAIIVPNLRDYFDDDIKQLKKVIFIGSLIPLFCYLAWDAVIMGALPSEGSQNLESLMSNPHTTSALASMLSNKVQNTTISALFNFFTSICMLTAFLGVSLCLYSFLADGLKLREQGTHGLGLFLLTFTPPLLIVIYYPGAYIHALGYAGFFCIILLLFLPALMCYFGRKYYSPAFSVPGGKLTQIGVIAISIGLLVHELWKLLG</sequence>
<dbReference type="PANTHER" id="PTHR46997">
    <property type="entry name" value="LOW AFFINITY TRYPTOPHAN PERMEASE-RELATED"/>
    <property type="match status" value="1"/>
</dbReference>
<protein>
    <submittedName>
        <fullName evidence="10">Tryptophan/tyrosine permease</fullName>
    </submittedName>
</protein>
<feature type="transmembrane region" description="Helical" evidence="9">
    <location>
        <begin position="82"/>
        <end position="101"/>
    </location>
</feature>
<dbReference type="RefSeq" id="WP_101901218.1">
    <property type="nucleotide sequence ID" value="NZ_CP025491.2"/>
</dbReference>
<feature type="transmembrane region" description="Helical" evidence="9">
    <location>
        <begin position="272"/>
        <end position="299"/>
    </location>
</feature>
<keyword evidence="7 9" id="KW-1133">Transmembrane helix</keyword>
<dbReference type="AlphaFoldDB" id="A0A2H5FQ56"/>
<feature type="transmembrane region" description="Helical" evidence="9">
    <location>
        <begin position="337"/>
        <end position="360"/>
    </location>
</feature>
<evidence type="ECO:0000313" key="10">
    <source>
        <dbReference type="EMBL" id="AUH73717.1"/>
    </source>
</evidence>
<dbReference type="InterPro" id="IPR018227">
    <property type="entry name" value="Amino_acid_transport_2"/>
</dbReference>
<dbReference type="GO" id="GO:0003333">
    <property type="term" value="P:amino acid transmembrane transport"/>
    <property type="evidence" value="ECO:0007669"/>
    <property type="project" value="InterPro"/>
</dbReference>
<dbReference type="Pfam" id="PF03222">
    <property type="entry name" value="Trp_Tyr_perm"/>
    <property type="match status" value="1"/>
</dbReference>
<feature type="transmembrane region" description="Helical" evidence="9">
    <location>
        <begin position="212"/>
        <end position="230"/>
    </location>
</feature>
<evidence type="ECO:0000256" key="3">
    <source>
        <dbReference type="ARBA" id="ARBA00022475"/>
    </source>
</evidence>
<evidence type="ECO:0000256" key="1">
    <source>
        <dbReference type="ARBA" id="ARBA00004429"/>
    </source>
</evidence>
<dbReference type="Gene3D" id="1.20.1740.10">
    <property type="entry name" value="Amino acid/polyamine transporter I"/>
    <property type="match status" value="1"/>
</dbReference>
<keyword evidence="2" id="KW-0813">Transport</keyword>
<keyword evidence="6" id="KW-0029">Amino-acid transport</keyword>
<dbReference type="GO" id="GO:0005886">
    <property type="term" value="C:plasma membrane"/>
    <property type="evidence" value="ECO:0007669"/>
    <property type="project" value="UniProtKB-SubCell"/>
</dbReference>
<keyword evidence="3" id="KW-1003">Cell membrane</keyword>
<evidence type="ECO:0000313" key="11">
    <source>
        <dbReference type="Proteomes" id="UP000234343"/>
    </source>
</evidence>
<evidence type="ECO:0000256" key="7">
    <source>
        <dbReference type="ARBA" id="ARBA00022989"/>
    </source>
</evidence>
<keyword evidence="11" id="KW-1185">Reference proteome</keyword>
<accession>A0A2H5FQ56</accession>
<keyword evidence="5 9" id="KW-0812">Transmembrane</keyword>
<keyword evidence="4" id="KW-0997">Cell inner membrane</keyword>
<evidence type="ECO:0000256" key="8">
    <source>
        <dbReference type="ARBA" id="ARBA00023136"/>
    </source>
</evidence>
<dbReference type="PRINTS" id="PR00166">
    <property type="entry name" value="AROAAPRMEASE"/>
</dbReference>
<evidence type="ECO:0000256" key="2">
    <source>
        <dbReference type="ARBA" id="ARBA00022448"/>
    </source>
</evidence>
<dbReference type="KEGG" id="lsh:CAB17_17960"/>
<reference evidence="10 11" key="1">
    <citation type="submission" date="2017-12" db="EMBL/GenBank/DDBJ databases">
        <title>Legionella sainthelensi LA01-117, whole genome sequence of a clinical isolate from New Zealand.</title>
        <authorList>
            <person name="Cree S.L."/>
            <person name="Slow S."/>
            <person name="Kennedy M.A."/>
            <person name="Murdoch D.R."/>
            <person name="Biggs P.J."/>
            <person name="Anderson T."/>
        </authorList>
    </citation>
    <scope>NUCLEOTIDE SEQUENCE [LARGE SCALE GENOMIC DNA]</scope>
    <source>
        <strain evidence="10 11">LA01-117</strain>
    </source>
</reference>
<feature type="transmembrane region" description="Helical" evidence="9">
    <location>
        <begin position="372"/>
        <end position="393"/>
    </location>
</feature>
<name>A0A2H5FQ56_9GAMM</name>
<dbReference type="Proteomes" id="UP000234343">
    <property type="component" value="Chromosome"/>
</dbReference>
<feature type="transmembrane region" description="Helical" evidence="9">
    <location>
        <begin position="40"/>
        <end position="62"/>
    </location>
</feature>
<dbReference type="PANTHER" id="PTHR46997:SF2">
    <property type="entry name" value="TYROSINE-SPECIFIC TRANSPORT SYSTEM"/>
    <property type="match status" value="1"/>
</dbReference>
<feature type="transmembrane region" description="Helical" evidence="9">
    <location>
        <begin position="180"/>
        <end position="200"/>
    </location>
</feature>
<dbReference type="InterPro" id="IPR013059">
    <property type="entry name" value="Trp_tyr_transpt"/>
</dbReference>
<dbReference type="EMBL" id="CP025491">
    <property type="protein sequence ID" value="AUH73717.1"/>
    <property type="molecule type" value="Genomic_DNA"/>
</dbReference>
<organism evidence="10 11">
    <name type="scientific">Legionella sainthelensi</name>
    <dbReference type="NCBI Taxonomy" id="28087"/>
    <lineage>
        <taxon>Bacteria</taxon>
        <taxon>Pseudomonadati</taxon>
        <taxon>Pseudomonadota</taxon>
        <taxon>Gammaproteobacteria</taxon>
        <taxon>Legionellales</taxon>
        <taxon>Legionellaceae</taxon>
        <taxon>Legionella</taxon>
    </lineage>
</organism>
<feature type="transmembrane region" description="Helical" evidence="9">
    <location>
        <begin position="311"/>
        <end position="331"/>
    </location>
</feature>
<keyword evidence="8 9" id="KW-0472">Membrane</keyword>
<gene>
    <name evidence="10" type="ORF">CAB17_17960</name>
</gene>
<evidence type="ECO:0000256" key="5">
    <source>
        <dbReference type="ARBA" id="ARBA00022692"/>
    </source>
</evidence>
<proteinExistence type="predicted"/>
<feature type="transmembrane region" description="Helical" evidence="9">
    <location>
        <begin position="121"/>
        <end position="142"/>
    </location>
</feature>
<evidence type="ECO:0000256" key="9">
    <source>
        <dbReference type="SAM" id="Phobius"/>
    </source>
</evidence>
<evidence type="ECO:0000256" key="4">
    <source>
        <dbReference type="ARBA" id="ARBA00022519"/>
    </source>
</evidence>
<comment type="subcellular location">
    <subcellularLocation>
        <location evidence="1">Cell inner membrane</location>
        <topology evidence="1">Multi-pass membrane protein</topology>
    </subcellularLocation>
</comment>
<evidence type="ECO:0000256" key="6">
    <source>
        <dbReference type="ARBA" id="ARBA00022970"/>
    </source>
</evidence>